<keyword evidence="1" id="KW-1133">Transmembrane helix</keyword>
<keyword evidence="1" id="KW-0812">Transmembrane</keyword>
<gene>
    <name evidence="2" type="ORF">L798_14208</name>
</gene>
<dbReference type="InParanoid" id="A0A067R2I2"/>
<dbReference type="Gene3D" id="2.60.40.10">
    <property type="entry name" value="Immunoglobulins"/>
    <property type="match status" value="1"/>
</dbReference>
<proteinExistence type="predicted"/>
<feature type="transmembrane region" description="Helical" evidence="1">
    <location>
        <begin position="115"/>
        <end position="134"/>
    </location>
</feature>
<name>A0A067R2I2_ZOONE</name>
<keyword evidence="3" id="KW-1185">Reference proteome</keyword>
<accession>A0A067R2I2</accession>
<organism evidence="2 3">
    <name type="scientific">Zootermopsis nevadensis</name>
    <name type="common">Dampwood termite</name>
    <dbReference type="NCBI Taxonomy" id="136037"/>
    <lineage>
        <taxon>Eukaryota</taxon>
        <taxon>Metazoa</taxon>
        <taxon>Ecdysozoa</taxon>
        <taxon>Arthropoda</taxon>
        <taxon>Hexapoda</taxon>
        <taxon>Insecta</taxon>
        <taxon>Pterygota</taxon>
        <taxon>Neoptera</taxon>
        <taxon>Polyneoptera</taxon>
        <taxon>Dictyoptera</taxon>
        <taxon>Blattodea</taxon>
        <taxon>Blattoidea</taxon>
        <taxon>Termitoidae</taxon>
        <taxon>Termopsidae</taxon>
        <taxon>Zootermopsis</taxon>
    </lineage>
</organism>
<dbReference type="Proteomes" id="UP000027135">
    <property type="component" value="Unassembled WGS sequence"/>
</dbReference>
<protein>
    <recommendedName>
        <fullName evidence="4">Ig-like domain-containing protein</fullName>
    </recommendedName>
</protein>
<sequence length="136" mass="15074">MTVMNTSYREGELLTVNCTTQPSKTMPTLTFYINNRALPKDVVRVWEGGAMLETKLKRSDFSPRGELRLKCVASVMGLYNISSGSIAIWLEHGKPFVLGAEDASTTGSKNSAENGFMSLGMMMCMYCIYSVQFMEA</sequence>
<evidence type="ECO:0000256" key="1">
    <source>
        <dbReference type="SAM" id="Phobius"/>
    </source>
</evidence>
<keyword evidence="1" id="KW-0472">Membrane</keyword>
<dbReference type="InterPro" id="IPR013783">
    <property type="entry name" value="Ig-like_fold"/>
</dbReference>
<dbReference type="EMBL" id="KK853058">
    <property type="protein sequence ID" value="KDR11929.1"/>
    <property type="molecule type" value="Genomic_DNA"/>
</dbReference>
<evidence type="ECO:0008006" key="4">
    <source>
        <dbReference type="Google" id="ProtNLM"/>
    </source>
</evidence>
<reference evidence="2 3" key="1">
    <citation type="journal article" date="2014" name="Nat. Commun.">
        <title>Molecular traces of alternative social organization in a termite genome.</title>
        <authorList>
            <person name="Terrapon N."/>
            <person name="Li C."/>
            <person name="Robertson H.M."/>
            <person name="Ji L."/>
            <person name="Meng X."/>
            <person name="Booth W."/>
            <person name="Chen Z."/>
            <person name="Childers C.P."/>
            <person name="Glastad K.M."/>
            <person name="Gokhale K."/>
            <person name="Gowin J."/>
            <person name="Gronenberg W."/>
            <person name="Hermansen R.A."/>
            <person name="Hu H."/>
            <person name="Hunt B.G."/>
            <person name="Huylmans A.K."/>
            <person name="Khalil S.M."/>
            <person name="Mitchell R.D."/>
            <person name="Munoz-Torres M.C."/>
            <person name="Mustard J.A."/>
            <person name="Pan H."/>
            <person name="Reese J.T."/>
            <person name="Scharf M.E."/>
            <person name="Sun F."/>
            <person name="Vogel H."/>
            <person name="Xiao J."/>
            <person name="Yang W."/>
            <person name="Yang Z."/>
            <person name="Yang Z."/>
            <person name="Zhou J."/>
            <person name="Zhu J."/>
            <person name="Brent C.S."/>
            <person name="Elsik C.G."/>
            <person name="Goodisman M.A."/>
            <person name="Liberles D.A."/>
            <person name="Roe R.M."/>
            <person name="Vargo E.L."/>
            <person name="Vilcinskas A."/>
            <person name="Wang J."/>
            <person name="Bornberg-Bauer E."/>
            <person name="Korb J."/>
            <person name="Zhang G."/>
            <person name="Liebig J."/>
        </authorList>
    </citation>
    <scope>NUCLEOTIDE SEQUENCE [LARGE SCALE GENOMIC DNA]</scope>
    <source>
        <tissue evidence="2">Whole organism</tissue>
    </source>
</reference>
<dbReference type="AlphaFoldDB" id="A0A067R2I2"/>
<evidence type="ECO:0000313" key="3">
    <source>
        <dbReference type="Proteomes" id="UP000027135"/>
    </source>
</evidence>
<evidence type="ECO:0000313" key="2">
    <source>
        <dbReference type="EMBL" id="KDR11929.1"/>
    </source>
</evidence>